<keyword evidence="11" id="KW-1185">Reference proteome</keyword>
<evidence type="ECO:0000256" key="5">
    <source>
        <dbReference type="ARBA" id="ARBA00022801"/>
    </source>
</evidence>
<evidence type="ECO:0000313" key="11">
    <source>
        <dbReference type="Proteomes" id="UP000008633"/>
    </source>
</evidence>
<evidence type="ECO:0000259" key="9">
    <source>
        <dbReference type="Pfam" id="PF02811"/>
    </source>
</evidence>
<reference evidence="10 11" key="1">
    <citation type="journal article" date="2011" name="Stand. Genomic Sci.">
        <title>Complete genome sequence of Nitratifractor salsuginis type strain (E9I37-1).</title>
        <authorList>
            <person name="Anderson I."/>
            <person name="Sikorski J."/>
            <person name="Zeytun A."/>
            <person name="Nolan M."/>
            <person name="Lapidus A."/>
            <person name="Lucas S."/>
            <person name="Hammon N."/>
            <person name="Deshpande S."/>
            <person name="Cheng J.F."/>
            <person name="Tapia R."/>
            <person name="Han C."/>
            <person name="Goodwin L."/>
            <person name="Pitluck S."/>
            <person name="Liolios K."/>
            <person name="Pagani I."/>
            <person name="Ivanova N."/>
            <person name="Huntemann M."/>
            <person name="Mavromatis K."/>
            <person name="Ovchinikova G."/>
            <person name="Pati A."/>
            <person name="Chen A."/>
            <person name="Palaniappan K."/>
            <person name="Land M."/>
            <person name="Hauser L."/>
            <person name="Brambilla E.M."/>
            <person name="Ngatchou-Djao O.D."/>
            <person name="Rohde M."/>
            <person name="Tindall B.J."/>
            <person name="Goker M."/>
            <person name="Detter J.C."/>
            <person name="Woyke T."/>
            <person name="Bristow J."/>
            <person name="Eisen J.A."/>
            <person name="Markowitz V."/>
            <person name="Hugenholtz P."/>
            <person name="Klenk H.P."/>
            <person name="Kyrpides N.C."/>
        </authorList>
    </citation>
    <scope>NUCLEOTIDE SEQUENCE [LARGE SCALE GENOMIC DNA]</scope>
    <source>
        <strain evidence="11">DSM 16511 / JCM 12458 / E9I37-1</strain>
    </source>
</reference>
<evidence type="ECO:0000313" key="10">
    <source>
        <dbReference type="EMBL" id="ADV45956.1"/>
    </source>
</evidence>
<evidence type="ECO:0000256" key="2">
    <source>
        <dbReference type="ARBA" id="ARBA00009152"/>
    </source>
</evidence>
<dbReference type="Pfam" id="PF02811">
    <property type="entry name" value="PHP"/>
    <property type="match status" value="1"/>
</dbReference>
<organism evidence="10 11">
    <name type="scientific">Nitratifractor salsuginis (strain DSM 16511 / JCM 12458 / E9I37-1)</name>
    <dbReference type="NCBI Taxonomy" id="749222"/>
    <lineage>
        <taxon>Bacteria</taxon>
        <taxon>Pseudomonadati</taxon>
        <taxon>Campylobacterota</taxon>
        <taxon>Epsilonproteobacteria</taxon>
        <taxon>Campylobacterales</taxon>
        <taxon>Sulfurovaceae</taxon>
        <taxon>Nitratifractor</taxon>
    </lineage>
</organism>
<dbReference type="OrthoDB" id="9775255at2"/>
<name>E6X1U8_NITSE</name>
<evidence type="ECO:0000256" key="3">
    <source>
        <dbReference type="ARBA" id="ARBA00013085"/>
    </source>
</evidence>
<dbReference type="InterPro" id="IPR010140">
    <property type="entry name" value="Histidinol_P_phosphatase_HisJ"/>
</dbReference>
<dbReference type="UniPathway" id="UPA00031">
    <property type="reaction ID" value="UER00013"/>
</dbReference>
<comment type="pathway">
    <text evidence="1 8">Amino-acid biosynthesis; L-histidine biosynthesis; L-histidine from 5-phospho-alpha-D-ribose 1-diphosphate: step 8/9.</text>
</comment>
<dbReference type="eggNOG" id="COG1387">
    <property type="taxonomic scope" value="Bacteria"/>
</dbReference>
<dbReference type="GO" id="GO:0005737">
    <property type="term" value="C:cytoplasm"/>
    <property type="evidence" value="ECO:0007669"/>
    <property type="project" value="TreeGrafter"/>
</dbReference>
<dbReference type="AlphaFoldDB" id="E6X1U8"/>
<dbReference type="NCBIfam" id="NF005596">
    <property type="entry name" value="PRK07328.1"/>
    <property type="match status" value="1"/>
</dbReference>
<dbReference type="KEGG" id="nsa:Nitsa_0689"/>
<accession>E6X1U8</accession>
<evidence type="ECO:0000256" key="7">
    <source>
        <dbReference type="ARBA" id="ARBA00049158"/>
    </source>
</evidence>
<feature type="domain" description="PHP" evidence="9">
    <location>
        <begin position="4"/>
        <end position="188"/>
    </location>
</feature>
<proteinExistence type="inferred from homology"/>
<dbReference type="HOGENOM" id="CLU_054611_2_0_7"/>
<evidence type="ECO:0000256" key="6">
    <source>
        <dbReference type="ARBA" id="ARBA00023102"/>
    </source>
</evidence>
<dbReference type="SUPFAM" id="SSF89550">
    <property type="entry name" value="PHP domain-like"/>
    <property type="match status" value="1"/>
</dbReference>
<evidence type="ECO:0000256" key="8">
    <source>
        <dbReference type="RuleBase" id="RU366003"/>
    </source>
</evidence>
<gene>
    <name evidence="10" type="ordered locus">Nitsa_0689</name>
</gene>
<reference evidence="11" key="2">
    <citation type="submission" date="2011-01" db="EMBL/GenBank/DDBJ databases">
        <title>The complete genome of Nitratifractor salsuginis DSM 16511.</title>
        <authorList>
            <consortium name="US DOE Joint Genome Institute (JGI-PGF)"/>
            <person name="Lucas S."/>
            <person name="Copeland A."/>
            <person name="Lapidus A."/>
            <person name="Bruce D."/>
            <person name="Goodwin L."/>
            <person name="Pitluck S."/>
            <person name="Kyrpides N."/>
            <person name="Mavromatis K."/>
            <person name="Ivanova N."/>
            <person name="Mikhailova N."/>
            <person name="Zeytun A."/>
            <person name="Detter J.C."/>
            <person name="Tapia R."/>
            <person name="Han C."/>
            <person name="Land M."/>
            <person name="Hauser L."/>
            <person name="Markowitz V."/>
            <person name="Cheng J.-F."/>
            <person name="Hugenholtz P."/>
            <person name="Woyke T."/>
            <person name="Wu D."/>
            <person name="Tindall B."/>
            <person name="Schuetze A."/>
            <person name="Brambilla E."/>
            <person name="Klenk H.-P."/>
            <person name="Eisen J.A."/>
        </authorList>
    </citation>
    <scope>NUCLEOTIDE SEQUENCE [LARGE SCALE GENOMIC DNA]</scope>
    <source>
        <strain evidence="11">DSM 16511 / JCM 12458 / E9I37-1</strain>
    </source>
</reference>
<comment type="catalytic activity">
    <reaction evidence="7 8">
        <text>L-histidinol phosphate + H2O = L-histidinol + phosphate</text>
        <dbReference type="Rhea" id="RHEA:14465"/>
        <dbReference type="ChEBI" id="CHEBI:15377"/>
        <dbReference type="ChEBI" id="CHEBI:43474"/>
        <dbReference type="ChEBI" id="CHEBI:57699"/>
        <dbReference type="ChEBI" id="CHEBI:57980"/>
        <dbReference type="EC" id="3.1.3.15"/>
    </reaction>
</comment>
<dbReference type="STRING" id="749222.Nitsa_0689"/>
<dbReference type="GO" id="GO:0000105">
    <property type="term" value="P:L-histidine biosynthetic process"/>
    <property type="evidence" value="ECO:0007669"/>
    <property type="project" value="UniProtKB-UniRule"/>
</dbReference>
<dbReference type="Gene3D" id="3.20.20.140">
    <property type="entry name" value="Metal-dependent hydrolases"/>
    <property type="match status" value="1"/>
</dbReference>
<dbReference type="CDD" id="cd12110">
    <property type="entry name" value="PHP_HisPPase_Hisj_like"/>
    <property type="match status" value="1"/>
</dbReference>
<dbReference type="PANTHER" id="PTHR21039">
    <property type="entry name" value="HISTIDINOL PHOSPHATASE-RELATED"/>
    <property type="match status" value="1"/>
</dbReference>
<keyword evidence="6 8" id="KW-0368">Histidine biosynthesis</keyword>
<evidence type="ECO:0000256" key="1">
    <source>
        <dbReference type="ARBA" id="ARBA00004970"/>
    </source>
</evidence>
<dbReference type="NCBIfam" id="TIGR01856">
    <property type="entry name" value="hisJ_fam"/>
    <property type="match status" value="1"/>
</dbReference>
<dbReference type="EC" id="3.1.3.15" evidence="3 8"/>
<keyword evidence="5 8" id="KW-0378">Hydrolase</keyword>
<dbReference type="PANTHER" id="PTHR21039:SF0">
    <property type="entry name" value="HISTIDINOL-PHOSPHATASE"/>
    <property type="match status" value="1"/>
</dbReference>
<dbReference type="GO" id="GO:0004401">
    <property type="term" value="F:histidinol-phosphatase activity"/>
    <property type="evidence" value="ECO:0007669"/>
    <property type="project" value="UniProtKB-UniRule"/>
</dbReference>
<keyword evidence="4 8" id="KW-0028">Amino-acid biosynthesis</keyword>
<dbReference type="Proteomes" id="UP000008633">
    <property type="component" value="Chromosome"/>
</dbReference>
<dbReference type="InterPro" id="IPR004013">
    <property type="entry name" value="PHP_dom"/>
</dbReference>
<dbReference type="EMBL" id="CP002452">
    <property type="protein sequence ID" value="ADV45956.1"/>
    <property type="molecule type" value="Genomic_DNA"/>
</dbReference>
<sequence>MTIDLHNHTPRCNHAEGSIDEYIEAALAKGIYIFGFSDHAPMDFDEKYRMAFEEMSGYEEEVREAAERYKDKITLRLGYEVDYLPGHMDERVLNAEVDYFIGSVHFIDEWGFDNPEFIGEYENADLDTIWREYFEAVEAMAQSRLFDIVGHLDLIKVFNYKPRSDIRTLAEGALDAIASADMTLELNAAGWRKPVAEAYPSLDLLRMAHDRKIPITFASDAHKPEQVGYKMGQLHALARKAGYSEAADFHRRERRLLKF</sequence>
<dbReference type="Pfam" id="PF13263">
    <property type="entry name" value="PHP_C"/>
    <property type="match status" value="1"/>
</dbReference>
<comment type="similarity">
    <text evidence="2 8">Belongs to the PHP hydrolase family. HisK subfamily.</text>
</comment>
<evidence type="ECO:0000256" key="4">
    <source>
        <dbReference type="ARBA" id="ARBA00022605"/>
    </source>
</evidence>
<dbReference type="RefSeq" id="WP_013553650.1">
    <property type="nucleotide sequence ID" value="NC_014935.1"/>
</dbReference>
<protein>
    <recommendedName>
        <fullName evidence="3 8">Histidinol-phosphatase</fullName>
        <shortName evidence="8">HolPase</shortName>
        <ecNumber evidence="3 8">3.1.3.15</ecNumber>
    </recommendedName>
</protein>
<dbReference type="InterPro" id="IPR016195">
    <property type="entry name" value="Pol/histidinol_Pase-like"/>
</dbReference>